<evidence type="ECO:0000256" key="13">
    <source>
        <dbReference type="SAM" id="Phobius"/>
    </source>
</evidence>
<protein>
    <recommendedName>
        <fullName evidence="12">Taste receptor type 2</fullName>
    </recommendedName>
</protein>
<evidence type="ECO:0000256" key="4">
    <source>
        <dbReference type="ARBA" id="ARBA00022606"/>
    </source>
</evidence>
<dbReference type="GeneTree" id="ENSGT00980000202092"/>
<feature type="transmembrane region" description="Helical" evidence="13">
    <location>
        <begin position="174"/>
        <end position="201"/>
    </location>
</feature>
<feature type="transmembrane region" description="Helical" evidence="13">
    <location>
        <begin position="38"/>
        <end position="64"/>
    </location>
</feature>
<proteinExistence type="inferred from homology"/>
<evidence type="ECO:0000256" key="6">
    <source>
        <dbReference type="ARBA" id="ARBA00022989"/>
    </source>
</evidence>
<keyword evidence="3 12" id="KW-0919">Taste</keyword>
<organism evidence="14 15">
    <name type="scientific">Erpetoichthys calabaricus</name>
    <name type="common">Rope fish</name>
    <name type="synonym">Calamoichthys calabaricus</name>
    <dbReference type="NCBI Taxonomy" id="27687"/>
    <lineage>
        <taxon>Eukaryota</taxon>
        <taxon>Metazoa</taxon>
        <taxon>Chordata</taxon>
        <taxon>Craniata</taxon>
        <taxon>Vertebrata</taxon>
        <taxon>Euteleostomi</taxon>
        <taxon>Actinopterygii</taxon>
        <taxon>Polypteriformes</taxon>
        <taxon>Polypteridae</taxon>
        <taxon>Erpetoichthys</taxon>
    </lineage>
</organism>
<evidence type="ECO:0000256" key="9">
    <source>
        <dbReference type="ARBA" id="ARBA00023170"/>
    </source>
</evidence>
<feature type="transmembrane region" description="Helical" evidence="13">
    <location>
        <begin position="124"/>
        <end position="147"/>
    </location>
</feature>
<feature type="transmembrane region" description="Helical" evidence="13">
    <location>
        <begin position="6"/>
        <end position="26"/>
    </location>
</feature>
<name>A0A8C4TDV4_ERPCA</name>
<dbReference type="AlphaFoldDB" id="A0A8C4TDV4"/>
<comment type="subcellular location">
    <subcellularLocation>
        <location evidence="1 12">Membrane</location>
        <topology evidence="1 12">Multi-pass membrane protein</topology>
    </subcellularLocation>
</comment>
<dbReference type="GO" id="GO:0004930">
    <property type="term" value="F:G protein-coupled receptor activity"/>
    <property type="evidence" value="ECO:0007669"/>
    <property type="project" value="UniProtKB-KW"/>
</dbReference>
<dbReference type="GO" id="GO:0016020">
    <property type="term" value="C:membrane"/>
    <property type="evidence" value="ECO:0007669"/>
    <property type="project" value="UniProtKB-SubCell"/>
</dbReference>
<feature type="transmembrane region" description="Helical" evidence="13">
    <location>
        <begin position="76"/>
        <end position="103"/>
    </location>
</feature>
<evidence type="ECO:0000256" key="2">
    <source>
        <dbReference type="ARBA" id="ARBA00007376"/>
    </source>
</evidence>
<keyword evidence="9 12" id="KW-0675">Receptor</keyword>
<keyword evidence="10 12" id="KW-0807">Transducer</keyword>
<feature type="transmembrane region" description="Helical" evidence="13">
    <location>
        <begin position="222"/>
        <end position="253"/>
    </location>
</feature>
<evidence type="ECO:0000256" key="5">
    <source>
        <dbReference type="ARBA" id="ARBA00022692"/>
    </source>
</evidence>
<reference evidence="14" key="1">
    <citation type="submission" date="2025-08" db="UniProtKB">
        <authorList>
            <consortium name="Ensembl"/>
        </authorList>
    </citation>
    <scope>IDENTIFICATION</scope>
</reference>
<evidence type="ECO:0000256" key="12">
    <source>
        <dbReference type="RuleBase" id="RU004424"/>
    </source>
</evidence>
<dbReference type="Ensembl" id="ENSECRT00000031850.1">
    <property type="protein sequence ID" value="ENSECRP00000031191.1"/>
    <property type="gene ID" value="ENSECRG00000021145.1"/>
</dbReference>
<dbReference type="Proteomes" id="UP000694620">
    <property type="component" value="Unassembled WGS sequence"/>
</dbReference>
<evidence type="ECO:0000256" key="7">
    <source>
        <dbReference type="ARBA" id="ARBA00023040"/>
    </source>
</evidence>
<keyword evidence="6 13" id="KW-1133">Transmembrane helix</keyword>
<dbReference type="GO" id="GO:0033038">
    <property type="term" value="F:bitter taste receptor activity"/>
    <property type="evidence" value="ECO:0007669"/>
    <property type="project" value="InterPro"/>
</dbReference>
<keyword evidence="8 12" id="KW-0472">Membrane</keyword>
<evidence type="ECO:0000256" key="11">
    <source>
        <dbReference type="RuleBase" id="RU004423"/>
    </source>
</evidence>
<keyword evidence="5 12" id="KW-0812">Transmembrane</keyword>
<evidence type="ECO:0000256" key="1">
    <source>
        <dbReference type="ARBA" id="ARBA00004141"/>
    </source>
</evidence>
<keyword evidence="15" id="KW-1185">Reference proteome</keyword>
<evidence type="ECO:0000256" key="3">
    <source>
        <dbReference type="ARBA" id="ARBA00022480"/>
    </source>
</evidence>
<evidence type="ECO:0000256" key="10">
    <source>
        <dbReference type="ARBA" id="ARBA00023224"/>
    </source>
</evidence>
<dbReference type="SUPFAM" id="SSF81321">
    <property type="entry name" value="Family A G protein-coupled receptor-like"/>
    <property type="match status" value="1"/>
</dbReference>
<dbReference type="PANTHER" id="PTHR11394">
    <property type="entry name" value="TASTE RECEPTOR TYPE 2"/>
    <property type="match status" value="1"/>
</dbReference>
<dbReference type="Pfam" id="PF05296">
    <property type="entry name" value="TAS2R"/>
    <property type="match status" value="1"/>
</dbReference>
<keyword evidence="4 12" id="KW-0716">Sensory transduction</keyword>
<evidence type="ECO:0000256" key="8">
    <source>
        <dbReference type="ARBA" id="ARBA00023136"/>
    </source>
</evidence>
<reference evidence="14" key="2">
    <citation type="submission" date="2025-09" db="UniProtKB">
        <authorList>
            <consortium name="Ensembl"/>
        </authorList>
    </citation>
    <scope>IDENTIFICATION</scope>
</reference>
<dbReference type="InterPro" id="IPR007960">
    <property type="entry name" value="TAS2R"/>
</dbReference>
<evidence type="ECO:0000313" key="14">
    <source>
        <dbReference type="Ensembl" id="ENSECRP00000031191.1"/>
    </source>
</evidence>
<evidence type="ECO:0000313" key="15">
    <source>
        <dbReference type="Proteomes" id="UP000694620"/>
    </source>
</evidence>
<feature type="transmembrane region" description="Helical" evidence="13">
    <location>
        <begin position="259"/>
        <end position="278"/>
    </location>
</feature>
<dbReference type="Gene3D" id="1.20.1070.10">
    <property type="entry name" value="Rhodopsin 7-helix transmembrane proteins"/>
    <property type="match status" value="1"/>
</dbReference>
<comment type="similarity">
    <text evidence="2 11">Belongs to the G-protein coupled receptor T2R family.</text>
</comment>
<keyword evidence="7 12" id="KW-0297">G-protein coupled receptor</keyword>
<sequence length="308" mass="35145">KSFSASYIEMSLLGNLFIICCLIMPWGEEDKRRGGRNVNLTIGCVAGANASICFFSVVHVFVRLCKNICMNTLELYFLILFFLSTSYLCTIWFTALLFLLYCVKILPFQNGIFLKIKKNISKMVHWGIGSGFFLCSGTNTFQFLAIINQNKTLSGNDSTTTDCYSNSTSSMVLLFIFLVFYILLPLCLMNLSCVAICIFLYKHIHNIRTDALQNPHFERQKQIISMLFFQMLAYAGLASCFLLSTLPCLMLISQDAKEYLYSIGPPVYSLFTSVNLIFRNGFLRWKVRLLYCNISKLLYGPAGRCVWR</sequence>
<accession>A0A8C4TDV4</accession>